<dbReference type="Proteomes" id="UP000324767">
    <property type="component" value="Unassembled WGS sequence"/>
</dbReference>
<gene>
    <name evidence="7" type="ORF">FRX48_07490</name>
</gene>
<evidence type="ECO:0000256" key="3">
    <source>
        <dbReference type="ARBA" id="ARBA00037226"/>
    </source>
</evidence>
<accession>A0A5M8PHF4</accession>
<evidence type="ECO:0000313" key="8">
    <source>
        <dbReference type="Proteomes" id="UP000324767"/>
    </source>
</evidence>
<evidence type="ECO:0000256" key="1">
    <source>
        <dbReference type="ARBA" id="ARBA00004173"/>
    </source>
</evidence>
<dbReference type="Pfam" id="PF01161">
    <property type="entry name" value="PBP"/>
    <property type="match status" value="1"/>
</dbReference>
<evidence type="ECO:0000256" key="5">
    <source>
        <dbReference type="ARBA" id="ARBA00039444"/>
    </source>
</evidence>
<sequence length="414" mass="47211">MSVPAYLGRPAIQCLRHTSKSKSSWTQLCNGRSFATTLSSQAEASLESTSSPPPLDPALVSTPREERRLIRSGVMPIGSRRRRAALQNSSNIPFEQLPYQCFQEARKILQADREEKLKQIEVQRRRIEKAQAAYNASPDASQKGRLMAMQKHLEELKILADINDPMIKKRFEDGEGDMNRPIYRYLADQEWREYRRRVLMQRITQMSVVPDVLPHVDPTAEVGLGFRRRKVHPGDFVDSRVSEVPPRLTVQVFDKGERLVSVVVVDSDVPNLETDGFGYRCHFFAANIPISPTSTSLPFSRLSPEAQIVLPWLPPYAQKGSPYHRYPVFVLQQPEGKSLDVAALRERVERDGFNLRGFNDRYAVKPIGVHLFRCIWDEGTAGVMRRAGVEGANIEFRRKKPEKMPYRKKDGARV</sequence>
<comment type="function">
    <text evidence="3">Component of the mitochondrial ribosome (mitoribosome), a dedicated translation machinery responsible for the synthesis of mitochondrial genome-encoded proteins, including at least some of the essential transmembrane subunits of the mitochondrial respiratory chain. The mitoribosomes are attached to the mitochondrial inner membrane and translation products are cotranslationally integrated into the membrane.</text>
</comment>
<dbReference type="Gene3D" id="1.20.58.1180">
    <property type="match status" value="1"/>
</dbReference>
<name>A0A5M8PHF4_9LECA</name>
<dbReference type="EMBL" id="VXIT01000013">
    <property type="protein sequence ID" value="KAA6408408.1"/>
    <property type="molecule type" value="Genomic_DNA"/>
</dbReference>
<dbReference type="InterPro" id="IPR035810">
    <property type="entry name" value="PEBP_euk"/>
</dbReference>
<organism evidence="7 8">
    <name type="scientific">Lasallia pustulata</name>
    <dbReference type="NCBI Taxonomy" id="136370"/>
    <lineage>
        <taxon>Eukaryota</taxon>
        <taxon>Fungi</taxon>
        <taxon>Dikarya</taxon>
        <taxon>Ascomycota</taxon>
        <taxon>Pezizomycotina</taxon>
        <taxon>Lecanoromycetes</taxon>
        <taxon>OSLEUM clade</taxon>
        <taxon>Umbilicariomycetidae</taxon>
        <taxon>Umbilicariales</taxon>
        <taxon>Umbilicariaceae</taxon>
        <taxon>Lasallia</taxon>
    </lineage>
</organism>
<comment type="similarity">
    <text evidence="4">Belongs to the phosphatidylethanolamine-binding protein family. Mitochondrion-specific ribosomal protein mL38 subfamily.</text>
</comment>
<proteinExistence type="inferred from homology"/>
<keyword evidence="2" id="KW-0496">Mitochondrion</keyword>
<dbReference type="FunFam" id="3.90.280.10:FF:000004">
    <property type="entry name" value="Mitochondrial large ribosomal subunit YmL35"/>
    <property type="match status" value="1"/>
</dbReference>
<dbReference type="PANTHER" id="PTHR11362:SF82">
    <property type="entry name" value="PHOSPHATIDYLETHANOLAMINE-BINDING PROTEIN 4"/>
    <property type="match status" value="1"/>
</dbReference>
<dbReference type="PANTHER" id="PTHR11362">
    <property type="entry name" value="PHOSPHATIDYLETHANOLAMINE-BINDING PROTEIN"/>
    <property type="match status" value="1"/>
</dbReference>
<dbReference type="InterPro" id="IPR008914">
    <property type="entry name" value="PEBP"/>
</dbReference>
<evidence type="ECO:0000256" key="2">
    <source>
        <dbReference type="ARBA" id="ARBA00023128"/>
    </source>
</evidence>
<evidence type="ECO:0000256" key="6">
    <source>
        <dbReference type="SAM" id="MobiDB-lite"/>
    </source>
</evidence>
<dbReference type="InterPro" id="IPR036610">
    <property type="entry name" value="PEBP-like_sf"/>
</dbReference>
<dbReference type="CDD" id="cd00866">
    <property type="entry name" value="PEBP_euk"/>
    <property type="match status" value="1"/>
</dbReference>
<evidence type="ECO:0000313" key="7">
    <source>
        <dbReference type="EMBL" id="KAA6408408.1"/>
    </source>
</evidence>
<dbReference type="FunFam" id="1.20.58.1180:FF:000001">
    <property type="entry name" value="Mitochondrial large ribosomal subunit YmL35"/>
    <property type="match status" value="1"/>
</dbReference>
<reference evidence="7 8" key="1">
    <citation type="submission" date="2019-09" db="EMBL/GenBank/DDBJ databases">
        <title>The hologenome of the rock-dwelling lichen Lasallia pustulata.</title>
        <authorList>
            <person name="Greshake Tzovaras B."/>
            <person name="Segers F."/>
            <person name="Bicker A."/>
            <person name="Dal Grande F."/>
            <person name="Otte J."/>
            <person name="Hankeln T."/>
            <person name="Schmitt I."/>
            <person name="Ebersberger I."/>
        </authorList>
    </citation>
    <scope>NUCLEOTIDE SEQUENCE [LARGE SCALE GENOMIC DNA]</scope>
    <source>
        <strain evidence="7">A1-1</strain>
    </source>
</reference>
<comment type="subcellular location">
    <subcellularLocation>
        <location evidence="1">Mitochondrion</location>
    </subcellularLocation>
</comment>
<feature type="region of interest" description="Disordered" evidence="6">
    <location>
        <begin position="40"/>
        <end position="62"/>
    </location>
</feature>
<dbReference type="Gene3D" id="3.90.280.10">
    <property type="entry name" value="PEBP-like"/>
    <property type="match status" value="1"/>
</dbReference>
<comment type="caution">
    <text evidence="7">The sequence shown here is derived from an EMBL/GenBank/DDBJ whole genome shotgun (WGS) entry which is preliminary data.</text>
</comment>
<dbReference type="AlphaFoldDB" id="A0A5M8PHF4"/>
<evidence type="ECO:0000256" key="4">
    <source>
        <dbReference type="ARBA" id="ARBA00038016"/>
    </source>
</evidence>
<dbReference type="OrthoDB" id="2153661at2759"/>
<dbReference type="SUPFAM" id="SSF49777">
    <property type="entry name" value="PEBP-like"/>
    <property type="match status" value="1"/>
</dbReference>
<feature type="compositionally biased region" description="Polar residues" evidence="6">
    <location>
        <begin position="40"/>
        <end position="50"/>
    </location>
</feature>
<protein>
    <recommendedName>
        <fullName evidence="5">Large ribosomal subunit protein mL38</fullName>
    </recommendedName>
</protein>
<dbReference type="GO" id="GO:0005739">
    <property type="term" value="C:mitochondrion"/>
    <property type="evidence" value="ECO:0007669"/>
    <property type="project" value="UniProtKB-SubCell"/>
</dbReference>